<dbReference type="AlphaFoldDB" id="A0A6C0AGF1"/>
<feature type="domain" description="Glycine-rich" evidence="2">
    <location>
        <begin position="193"/>
        <end position="421"/>
    </location>
</feature>
<feature type="compositionally biased region" description="Low complexity" evidence="1">
    <location>
        <begin position="335"/>
        <end position="346"/>
    </location>
</feature>
<dbReference type="Pfam" id="PF21722">
    <property type="entry name" value="Gly_rich_2"/>
    <property type="match status" value="1"/>
</dbReference>
<sequence>MLIDCIKIQIDHHLDEIKHSKKEFLDSVKNNKPSFEKYLIFFRIFQRIINNLRFPNITKNRKLVIYFAQENSVVYLFAKIFLTKERNFNSLEYVTDEEVYTNYYSRFLTYNLHLISSKQITFLNIISEMKFKRWFCRKEGNEKIISRYTPDTVTISTTDTVDYSYDFSGTVTTYNNNGYTGLVFNPGSGSITFSSIPEGTIFNLLIVGGGGSGTIGGFYNYDNNQYFSGGGGGGITYIENINITNIEYNILVGSGGINNNGYKNGGSGVNSSFGTYESYGGAGGIIAPSGSSIGGNGGNGGSINTIYGGGGGGGGTVLEYNGETLGMGGSGGSNSSGSNSGNTGTTNGGNSFYNSIDVPFYASENTNLLLGGGGAGGSYNYSNTNNNSPGNGGIGSGGVMSSIPNFKNPNGSYMSNSYGGGASYYTLYSNTKNVTPVPTSISTSSSGKYFLTYSGIGGPGVVMLWWNNN</sequence>
<evidence type="ECO:0000313" key="3">
    <source>
        <dbReference type="EMBL" id="QHS78520.1"/>
    </source>
</evidence>
<proteinExistence type="predicted"/>
<name>A0A6C0AGF1_9ZZZZ</name>
<reference evidence="3" key="1">
    <citation type="journal article" date="2020" name="Nature">
        <title>Giant virus diversity and host interactions through global metagenomics.</title>
        <authorList>
            <person name="Schulz F."/>
            <person name="Roux S."/>
            <person name="Paez-Espino D."/>
            <person name="Jungbluth S."/>
            <person name="Walsh D.A."/>
            <person name="Denef V.J."/>
            <person name="McMahon K.D."/>
            <person name="Konstantinidis K.T."/>
            <person name="Eloe-Fadrosh E.A."/>
            <person name="Kyrpides N.C."/>
            <person name="Woyke T."/>
        </authorList>
    </citation>
    <scope>NUCLEOTIDE SEQUENCE</scope>
    <source>
        <strain evidence="3">GVMAG-S-1021933-23</strain>
    </source>
</reference>
<feature type="region of interest" description="Disordered" evidence="1">
    <location>
        <begin position="326"/>
        <end position="346"/>
    </location>
</feature>
<protein>
    <recommendedName>
        <fullName evidence="2">Glycine-rich domain-containing protein</fullName>
    </recommendedName>
</protein>
<dbReference type="EMBL" id="MN740598">
    <property type="protein sequence ID" value="QHS78520.1"/>
    <property type="molecule type" value="Genomic_DNA"/>
</dbReference>
<evidence type="ECO:0000256" key="1">
    <source>
        <dbReference type="SAM" id="MobiDB-lite"/>
    </source>
</evidence>
<organism evidence="3">
    <name type="scientific">viral metagenome</name>
    <dbReference type="NCBI Taxonomy" id="1070528"/>
    <lineage>
        <taxon>unclassified sequences</taxon>
        <taxon>metagenomes</taxon>
        <taxon>organismal metagenomes</taxon>
    </lineage>
</organism>
<accession>A0A6C0AGF1</accession>
<evidence type="ECO:0000259" key="2">
    <source>
        <dbReference type="Pfam" id="PF21722"/>
    </source>
</evidence>
<dbReference type="InterPro" id="IPR049304">
    <property type="entry name" value="Gly_rich_dom"/>
</dbReference>